<dbReference type="AlphaFoldDB" id="R7SR07"/>
<dbReference type="GeneID" id="18834496"/>
<feature type="region of interest" description="Disordered" evidence="1">
    <location>
        <begin position="85"/>
        <end position="118"/>
    </location>
</feature>
<proteinExistence type="predicted"/>
<name>R7SR07_DICSQ</name>
<sequence length="129" mass="14376">MHKRARLSEDMAKGGAIDNEMLDNTSSSTDPGKHQNCTGIQVAASASEQPQSASRRRRRRAWKDLTPEQQLKRVIASRIRRARKLASSALTEERTTPTMGTSTIPEERDDSRHGRGAEEVLCENCSSRI</sequence>
<dbReference type="Proteomes" id="UP000053319">
    <property type="component" value="Unassembled WGS sequence"/>
</dbReference>
<feature type="compositionally biased region" description="Basic and acidic residues" evidence="1">
    <location>
        <begin position="1"/>
        <end position="12"/>
    </location>
</feature>
<dbReference type="KEGG" id="dsq:DICSQDRAFT_128774"/>
<organism evidence="2 3">
    <name type="scientific">Dichomitus squalens (strain LYAD-421)</name>
    <name type="common">Western red white-rot fungus</name>
    <dbReference type="NCBI Taxonomy" id="732165"/>
    <lineage>
        <taxon>Eukaryota</taxon>
        <taxon>Fungi</taxon>
        <taxon>Dikarya</taxon>
        <taxon>Basidiomycota</taxon>
        <taxon>Agaricomycotina</taxon>
        <taxon>Agaricomycetes</taxon>
        <taxon>Polyporales</taxon>
        <taxon>Polyporaceae</taxon>
        <taxon>Dichomitus</taxon>
    </lineage>
</organism>
<gene>
    <name evidence="2" type="ORF">DICSQDRAFT_128774</name>
</gene>
<accession>R7SR07</accession>
<evidence type="ECO:0000313" key="3">
    <source>
        <dbReference type="Proteomes" id="UP000053319"/>
    </source>
</evidence>
<dbReference type="EMBL" id="JH719433">
    <property type="protein sequence ID" value="EJF58614.1"/>
    <property type="molecule type" value="Genomic_DNA"/>
</dbReference>
<feature type="region of interest" description="Disordered" evidence="1">
    <location>
        <begin position="1"/>
        <end position="66"/>
    </location>
</feature>
<evidence type="ECO:0000256" key="1">
    <source>
        <dbReference type="SAM" id="MobiDB-lite"/>
    </source>
</evidence>
<evidence type="ECO:0000313" key="2">
    <source>
        <dbReference type="EMBL" id="EJF58614.1"/>
    </source>
</evidence>
<dbReference type="RefSeq" id="XP_007368641.1">
    <property type="nucleotide sequence ID" value="XM_007368579.1"/>
</dbReference>
<feature type="compositionally biased region" description="Basic and acidic residues" evidence="1">
    <location>
        <begin position="105"/>
        <end position="118"/>
    </location>
</feature>
<feature type="compositionally biased region" description="Polar residues" evidence="1">
    <location>
        <begin position="22"/>
        <end position="39"/>
    </location>
</feature>
<reference evidence="2 3" key="1">
    <citation type="journal article" date="2012" name="Science">
        <title>The Paleozoic origin of enzymatic lignin decomposition reconstructed from 31 fungal genomes.</title>
        <authorList>
            <person name="Floudas D."/>
            <person name="Binder M."/>
            <person name="Riley R."/>
            <person name="Barry K."/>
            <person name="Blanchette R.A."/>
            <person name="Henrissat B."/>
            <person name="Martinez A.T."/>
            <person name="Otillar R."/>
            <person name="Spatafora J.W."/>
            <person name="Yadav J.S."/>
            <person name="Aerts A."/>
            <person name="Benoit I."/>
            <person name="Boyd A."/>
            <person name="Carlson A."/>
            <person name="Copeland A."/>
            <person name="Coutinho P.M."/>
            <person name="de Vries R.P."/>
            <person name="Ferreira P."/>
            <person name="Findley K."/>
            <person name="Foster B."/>
            <person name="Gaskell J."/>
            <person name="Glotzer D."/>
            <person name="Gorecki P."/>
            <person name="Heitman J."/>
            <person name="Hesse C."/>
            <person name="Hori C."/>
            <person name="Igarashi K."/>
            <person name="Jurgens J.A."/>
            <person name="Kallen N."/>
            <person name="Kersten P."/>
            <person name="Kohler A."/>
            <person name="Kuees U."/>
            <person name="Kumar T.K.A."/>
            <person name="Kuo A."/>
            <person name="LaButti K."/>
            <person name="Larrondo L.F."/>
            <person name="Lindquist E."/>
            <person name="Ling A."/>
            <person name="Lombard V."/>
            <person name="Lucas S."/>
            <person name="Lundell T."/>
            <person name="Martin R."/>
            <person name="McLaughlin D.J."/>
            <person name="Morgenstern I."/>
            <person name="Morin E."/>
            <person name="Murat C."/>
            <person name="Nagy L.G."/>
            <person name="Nolan M."/>
            <person name="Ohm R.A."/>
            <person name="Patyshakuliyeva A."/>
            <person name="Rokas A."/>
            <person name="Ruiz-Duenas F.J."/>
            <person name="Sabat G."/>
            <person name="Salamov A."/>
            <person name="Samejima M."/>
            <person name="Schmutz J."/>
            <person name="Slot J.C."/>
            <person name="St John F."/>
            <person name="Stenlid J."/>
            <person name="Sun H."/>
            <person name="Sun S."/>
            <person name="Syed K."/>
            <person name="Tsang A."/>
            <person name="Wiebenga A."/>
            <person name="Young D."/>
            <person name="Pisabarro A."/>
            <person name="Eastwood D.C."/>
            <person name="Martin F."/>
            <person name="Cullen D."/>
            <person name="Grigoriev I.V."/>
            <person name="Hibbett D.S."/>
        </authorList>
    </citation>
    <scope>NUCLEOTIDE SEQUENCE [LARGE SCALE GENOMIC DNA]</scope>
    <source>
        <strain evidence="2 3">LYAD-421 SS1</strain>
    </source>
</reference>
<protein>
    <submittedName>
        <fullName evidence="2">Uncharacterized protein</fullName>
    </submittedName>
</protein>
<dbReference type="HOGENOM" id="CLU_1948760_0_0_1"/>
<feature type="compositionally biased region" description="Low complexity" evidence="1">
    <location>
        <begin position="43"/>
        <end position="53"/>
    </location>
</feature>